<evidence type="ECO:0000256" key="1">
    <source>
        <dbReference type="ARBA" id="ARBA00001974"/>
    </source>
</evidence>
<dbReference type="CDD" id="cd06185">
    <property type="entry name" value="PDR_like"/>
    <property type="match status" value="1"/>
</dbReference>
<keyword evidence="11" id="KW-1185">Reference proteome</keyword>
<dbReference type="InterPro" id="IPR001433">
    <property type="entry name" value="OxRdtase_FAD/NAD-bd"/>
</dbReference>
<evidence type="ECO:0000313" key="11">
    <source>
        <dbReference type="Proteomes" id="UP001330812"/>
    </source>
</evidence>
<dbReference type="Gene3D" id="3.40.50.80">
    <property type="entry name" value="Nucleotide-binding domain of ferredoxin-NADP reductase (FNR) module"/>
    <property type="match status" value="1"/>
</dbReference>
<dbReference type="PROSITE" id="PS51085">
    <property type="entry name" value="2FE2S_FER_2"/>
    <property type="match status" value="1"/>
</dbReference>
<reference evidence="10 11" key="1">
    <citation type="journal article" date="2015" name="Int. J. Syst. Evol. Microbiol.">
        <title>Amycolatopsis rhabdoformis sp. nov., an actinomycete isolated from a tropical forest soil.</title>
        <authorList>
            <person name="Souza W.R."/>
            <person name="Silva R.E."/>
            <person name="Goodfellow M."/>
            <person name="Busarakam K."/>
            <person name="Figueiro F.S."/>
            <person name="Ferreira D."/>
            <person name="Rodrigues-Filho E."/>
            <person name="Moraes L.A.B."/>
            <person name="Zucchi T.D."/>
        </authorList>
    </citation>
    <scope>NUCLEOTIDE SEQUENCE [LARGE SCALE GENOMIC DNA]</scope>
    <source>
        <strain evidence="10 11">NCIMB 14900</strain>
    </source>
</reference>
<dbReference type="Pfam" id="PF00111">
    <property type="entry name" value="Fer2"/>
    <property type="match status" value="1"/>
</dbReference>
<dbReference type="SUPFAM" id="SSF52343">
    <property type="entry name" value="Ferredoxin reductase-like, C-terminal NADP-linked domain"/>
    <property type="match status" value="1"/>
</dbReference>
<keyword evidence="5 10" id="KW-0560">Oxidoreductase</keyword>
<dbReference type="Proteomes" id="UP001330812">
    <property type="component" value="Chromosome"/>
</dbReference>
<dbReference type="SUPFAM" id="SSF63380">
    <property type="entry name" value="Riboflavin synthase domain-like"/>
    <property type="match status" value="1"/>
</dbReference>
<dbReference type="EMBL" id="CP142149">
    <property type="protein sequence ID" value="WSE32219.1"/>
    <property type="molecule type" value="Genomic_DNA"/>
</dbReference>
<dbReference type="InterPro" id="IPR006058">
    <property type="entry name" value="2Fe2S_fd_BS"/>
</dbReference>
<dbReference type="SUPFAM" id="SSF54292">
    <property type="entry name" value="2Fe-2S ferredoxin-like"/>
    <property type="match status" value="1"/>
</dbReference>
<dbReference type="Gene3D" id="2.40.30.10">
    <property type="entry name" value="Translation factors"/>
    <property type="match status" value="1"/>
</dbReference>
<evidence type="ECO:0000256" key="3">
    <source>
        <dbReference type="ARBA" id="ARBA00022714"/>
    </source>
</evidence>
<dbReference type="InterPro" id="IPR012675">
    <property type="entry name" value="Beta-grasp_dom_sf"/>
</dbReference>
<dbReference type="Pfam" id="PF00175">
    <property type="entry name" value="NAD_binding_1"/>
    <property type="match status" value="1"/>
</dbReference>
<keyword evidence="6" id="KW-0408">Iron</keyword>
<feature type="domain" description="FAD-binding FR-type" evidence="9">
    <location>
        <begin position="8"/>
        <end position="110"/>
    </location>
</feature>
<dbReference type="CDD" id="cd00207">
    <property type="entry name" value="fer2"/>
    <property type="match status" value="1"/>
</dbReference>
<evidence type="ECO:0000256" key="5">
    <source>
        <dbReference type="ARBA" id="ARBA00023002"/>
    </source>
</evidence>
<comment type="cofactor">
    <cofactor evidence="1">
        <name>FAD</name>
        <dbReference type="ChEBI" id="CHEBI:57692"/>
    </cofactor>
</comment>
<keyword evidence="4" id="KW-0479">Metal-binding</keyword>
<evidence type="ECO:0000259" key="9">
    <source>
        <dbReference type="PROSITE" id="PS51384"/>
    </source>
</evidence>
<dbReference type="InterPro" id="IPR050415">
    <property type="entry name" value="MRET"/>
</dbReference>
<dbReference type="PANTHER" id="PTHR47354">
    <property type="entry name" value="NADH OXIDOREDUCTASE HCR"/>
    <property type="match status" value="1"/>
</dbReference>
<dbReference type="RefSeq" id="WP_326835027.1">
    <property type="nucleotide sequence ID" value="NZ_CP142149.1"/>
</dbReference>
<dbReference type="InterPro" id="IPR039261">
    <property type="entry name" value="FNR_nucleotide-bd"/>
</dbReference>
<evidence type="ECO:0000313" key="10">
    <source>
        <dbReference type="EMBL" id="WSE32219.1"/>
    </source>
</evidence>
<name>A0ABZ1ICN5_9PSEU</name>
<accession>A0ABZ1ICN5</accession>
<dbReference type="GO" id="GO:0016491">
    <property type="term" value="F:oxidoreductase activity"/>
    <property type="evidence" value="ECO:0007669"/>
    <property type="project" value="UniProtKB-KW"/>
</dbReference>
<evidence type="ECO:0000256" key="2">
    <source>
        <dbReference type="ARBA" id="ARBA00022630"/>
    </source>
</evidence>
<dbReference type="EC" id="1.-.-.-" evidence="10"/>
<dbReference type="InterPro" id="IPR036010">
    <property type="entry name" value="2Fe-2S_ferredoxin-like_sf"/>
</dbReference>
<dbReference type="InterPro" id="IPR017927">
    <property type="entry name" value="FAD-bd_FR_type"/>
</dbReference>
<dbReference type="InterPro" id="IPR017938">
    <property type="entry name" value="Riboflavin_synthase-like_b-brl"/>
</dbReference>
<keyword evidence="7" id="KW-0411">Iron-sulfur</keyword>
<dbReference type="PRINTS" id="PR00409">
    <property type="entry name" value="PHDIOXRDTASE"/>
</dbReference>
<dbReference type="Gene3D" id="3.10.20.30">
    <property type="match status" value="1"/>
</dbReference>
<keyword evidence="2" id="KW-0285">Flavoprotein</keyword>
<sequence>MAIVIPGDEEFPVRVVGCRWEAAGVVSLRLERPDGGTLPPWEPGAHVELTLPSGRIRHYSLCGPREDPHGYTIAVLREPSGRGGSAEIHDTGLVGRELRIRGPRNNFPLRPASSYVLVAGGIGITPILSMARELAARGSAWRLYYGGRSLRSMSFLPAVDSLAGSAAAPVEVRAEDESGLLAIADIVADAPAGAAIYACGPAGLLEALRSATGSRGGDLEVHFEVFTAPVPGEDGEIEAGRHERPFTVVLAQSGETVRVTDGTTILEAVREVVPEVPYSCEEGFCGTCVTKVISGSPVHRDTVLSAEDHAAGDTMTICVGSSASAELVLDL</sequence>
<evidence type="ECO:0000256" key="4">
    <source>
        <dbReference type="ARBA" id="ARBA00022723"/>
    </source>
</evidence>
<evidence type="ECO:0000256" key="7">
    <source>
        <dbReference type="ARBA" id="ARBA00023014"/>
    </source>
</evidence>
<proteinExistence type="predicted"/>
<dbReference type="PANTHER" id="PTHR47354:SF1">
    <property type="entry name" value="CARNITINE MONOOXYGENASE REDUCTASE SUBUNIT"/>
    <property type="match status" value="1"/>
</dbReference>
<protein>
    <submittedName>
        <fullName evidence="10">PDR/VanB family oxidoreductase</fullName>
        <ecNumber evidence="10">1.-.-.-</ecNumber>
    </submittedName>
</protein>
<dbReference type="InterPro" id="IPR001041">
    <property type="entry name" value="2Fe-2S_ferredoxin-type"/>
</dbReference>
<dbReference type="PROSITE" id="PS51384">
    <property type="entry name" value="FAD_FR"/>
    <property type="match status" value="1"/>
</dbReference>
<feature type="domain" description="2Fe-2S ferredoxin-type" evidence="8">
    <location>
        <begin position="246"/>
        <end position="331"/>
    </location>
</feature>
<evidence type="ECO:0000256" key="6">
    <source>
        <dbReference type="ARBA" id="ARBA00023004"/>
    </source>
</evidence>
<keyword evidence="3" id="KW-0001">2Fe-2S</keyword>
<dbReference type="PROSITE" id="PS00197">
    <property type="entry name" value="2FE2S_FER_1"/>
    <property type="match status" value="1"/>
</dbReference>
<evidence type="ECO:0000259" key="8">
    <source>
        <dbReference type="PROSITE" id="PS51085"/>
    </source>
</evidence>
<gene>
    <name evidence="10" type="ORF">VSH64_08870</name>
</gene>
<organism evidence="10 11">
    <name type="scientific">Amycolatopsis rhabdoformis</name>
    <dbReference type="NCBI Taxonomy" id="1448059"/>
    <lineage>
        <taxon>Bacteria</taxon>
        <taxon>Bacillati</taxon>
        <taxon>Actinomycetota</taxon>
        <taxon>Actinomycetes</taxon>
        <taxon>Pseudonocardiales</taxon>
        <taxon>Pseudonocardiaceae</taxon>
        <taxon>Amycolatopsis</taxon>
    </lineage>
</organism>